<name>A0A0E9QXY0_ANGAN</name>
<accession>A0A0E9QXY0</accession>
<protein>
    <submittedName>
        <fullName evidence="1">Uncharacterized protein</fullName>
    </submittedName>
</protein>
<evidence type="ECO:0000313" key="1">
    <source>
        <dbReference type="EMBL" id="JAH21719.1"/>
    </source>
</evidence>
<sequence length="64" mass="7546">MFMHKHMERLYNVTYNYSSKTFFPQQCSSREQYLQTVSSCLWRAVSFLLCQLSSLPRCTGSPVQ</sequence>
<dbReference type="AlphaFoldDB" id="A0A0E9QXY0"/>
<dbReference type="EMBL" id="GBXM01086858">
    <property type="protein sequence ID" value="JAH21719.1"/>
    <property type="molecule type" value="Transcribed_RNA"/>
</dbReference>
<proteinExistence type="predicted"/>
<reference evidence="1" key="2">
    <citation type="journal article" date="2015" name="Fish Shellfish Immunol.">
        <title>Early steps in the European eel (Anguilla anguilla)-Vibrio vulnificus interaction in the gills: Role of the RtxA13 toxin.</title>
        <authorList>
            <person name="Callol A."/>
            <person name="Pajuelo D."/>
            <person name="Ebbesson L."/>
            <person name="Teles M."/>
            <person name="MacKenzie S."/>
            <person name="Amaro C."/>
        </authorList>
    </citation>
    <scope>NUCLEOTIDE SEQUENCE</scope>
</reference>
<reference evidence="1" key="1">
    <citation type="submission" date="2014-11" db="EMBL/GenBank/DDBJ databases">
        <authorList>
            <person name="Amaro Gonzalez C."/>
        </authorList>
    </citation>
    <scope>NUCLEOTIDE SEQUENCE</scope>
</reference>
<organism evidence="1">
    <name type="scientific">Anguilla anguilla</name>
    <name type="common">European freshwater eel</name>
    <name type="synonym">Muraena anguilla</name>
    <dbReference type="NCBI Taxonomy" id="7936"/>
    <lineage>
        <taxon>Eukaryota</taxon>
        <taxon>Metazoa</taxon>
        <taxon>Chordata</taxon>
        <taxon>Craniata</taxon>
        <taxon>Vertebrata</taxon>
        <taxon>Euteleostomi</taxon>
        <taxon>Actinopterygii</taxon>
        <taxon>Neopterygii</taxon>
        <taxon>Teleostei</taxon>
        <taxon>Anguilliformes</taxon>
        <taxon>Anguillidae</taxon>
        <taxon>Anguilla</taxon>
    </lineage>
</organism>